<dbReference type="Proteomes" id="UP000599312">
    <property type="component" value="Unassembled WGS sequence"/>
</dbReference>
<sequence length="246" mass="27117">MSSFWIVFFAQITIISIVIGLWTKKSGPSNILAGGIMSFIAAGFIIFNYGDLAPEDKNHWLLTPVRFVAPTGQTKAATVSNRTEKQVSFKDAYGVAQRTFETKRLEFAQQYAAAPNEIKKSAVWNAANQWTINYSKQEGLTATRWIGRVAKIATNQGGDWAEIELVSNYEGMNITYHATGLKSGTLVYNKVAELSSGDIVEFDAGFSESSTKGFSEGSWTERGSLEQPVFVVSLTDIKKWMAKPNS</sequence>
<dbReference type="AlphaFoldDB" id="A0A931BTV5"/>
<dbReference type="RefSeq" id="WP_196272607.1">
    <property type="nucleotide sequence ID" value="NZ_JADQDO010000007.1"/>
</dbReference>
<feature type="transmembrane region" description="Helical" evidence="1">
    <location>
        <begin position="6"/>
        <end position="23"/>
    </location>
</feature>
<keyword evidence="1" id="KW-0472">Membrane</keyword>
<reference evidence="2" key="1">
    <citation type="submission" date="2020-11" db="EMBL/GenBank/DDBJ databases">
        <authorList>
            <person name="Kim M.K."/>
        </authorList>
    </citation>
    <scope>NUCLEOTIDE SEQUENCE</scope>
    <source>
        <strain evidence="2">BT350</strain>
    </source>
</reference>
<evidence type="ECO:0000256" key="1">
    <source>
        <dbReference type="SAM" id="Phobius"/>
    </source>
</evidence>
<keyword evidence="1" id="KW-1133">Transmembrane helix</keyword>
<accession>A0A931BTV5</accession>
<name>A0A931BTV5_9HYPH</name>
<proteinExistence type="predicted"/>
<gene>
    <name evidence="2" type="ORF">I2H38_14665</name>
</gene>
<organism evidence="2 3">
    <name type="scientific">Microvirga alba</name>
    <dbReference type="NCBI Taxonomy" id="2791025"/>
    <lineage>
        <taxon>Bacteria</taxon>
        <taxon>Pseudomonadati</taxon>
        <taxon>Pseudomonadota</taxon>
        <taxon>Alphaproteobacteria</taxon>
        <taxon>Hyphomicrobiales</taxon>
        <taxon>Methylobacteriaceae</taxon>
        <taxon>Microvirga</taxon>
    </lineage>
</organism>
<feature type="transmembrane region" description="Helical" evidence="1">
    <location>
        <begin position="30"/>
        <end position="49"/>
    </location>
</feature>
<evidence type="ECO:0000313" key="3">
    <source>
        <dbReference type="Proteomes" id="UP000599312"/>
    </source>
</evidence>
<evidence type="ECO:0000313" key="2">
    <source>
        <dbReference type="EMBL" id="MBF9234618.1"/>
    </source>
</evidence>
<comment type="caution">
    <text evidence="2">The sequence shown here is derived from an EMBL/GenBank/DDBJ whole genome shotgun (WGS) entry which is preliminary data.</text>
</comment>
<keyword evidence="3" id="KW-1185">Reference proteome</keyword>
<protein>
    <submittedName>
        <fullName evidence="2">Uncharacterized protein</fullName>
    </submittedName>
</protein>
<keyword evidence="1" id="KW-0812">Transmembrane</keyword>
<dbReference type="EMBL" id="JADQDO010000007">
    <property type="protein sequence ID" value="MBF9234618.1"/>
    <property type="molecule type" value="Genomic_DNA"/>
</dbReference>